<dbReference type="InterPro" id="IPR001790">
    <property type="entry name" value="Ribosomal_uL10"/>
</dbReference>
<dbReference type="Pfam" id="PF00466">
    <property type="entry name" value="Ribosomal_L10"/>
    <property type="match status" value="1"/>
</dbReference>
<dbReference type="Proteomes" id="UP000441754">
    <property type="component" value="Unassembled WGS sequence"/>
</dbReference>
<keyword evidence="3 6" id="KW-0689">Ribosomal protein</keyword>
<dbReference type="NCBIfam" id="NF000955">
    <property type="entry name" value="PRK00099.1-1"/>
    <property type="match status" value="1"/>
</dbReference>
<keyword evidence="8" id="KW-1185">Reference proteome</keyword>
<dbReference type="GO" id="GO:0006412">
    <property type="term" value="P:translation"/>
    <property type="evidence" value="ECO:0007669"/>
    <property type="project" value="UniProtKB-UniRule"/>
</dbReference>
<keyword evidence="6" id="KW-0694">RNA-binding</keyword>
<sequence>MTREEKGAIIEELSEKFKTVPYFYITDASGMSVAEVNKLRRMCFEQGIEYKVIKNTLIRKALETLDTDYTSFDASVLTGFSGVMFHPESGKVPAKLIKQYRKEAGNDKLKLKGASVDYSIFIGHDQLETLLTLKTKNELIGDVIGLLQSPAKNVISGLQSGGNILAGLLKTLSEREAA</sequence>
<evidence type="ECO:0000256" key="2">
    <source>
        <dbReference type="ARBA" id="ARBA00008889"/>
    </source>
</evidence>
<dbReference type="GO" id="GO:0003735">
    <property type="term" value="F:structural constituent of ribosome"/>
    <property type="evidence" value="ECO:0007669"/>
    <property type="project" value="InterPro"/>
</dbReference>
<comment type="caution">
    <text evidence="7">The sequence shown here is derived from an EMBL/GenBank/DDBJ whole genome shotgun (WGS) entry which is preliminary data.</text>
</comment>
<dbReference type="SUPFAM" id="SSF160369">
    <property type="entry name" value="Ribosomal protein L10-like"/>
    <property type="match status" value="1"/>
</dbReference>
<evidence type="ECO:0000256" key="5">
    <source>
        <dbReference type="ARBA" id="ARBA00035202"/>
    </source>
</evidence>
<dbReference type="Gene3D" id="3.30.70.1730">
    <property type="match status" value="1"/>
</dbReference>
<evidence type="ECO:0000313" key="8">
    <source>
        <dbReference type="Proteomes" id="UP000441754"/>
    </source>
</evidence>
<dbReference type="InterPro" id="IPR047865">
    <property type="entry name" value="Ribosomal_uL10_bac_type"/>
</dbReference>
<comment type="function">
    <text evidence="1 6">Forms part of the ribosomal stalk, playing a central role in the interaction of the ribosome with GTP-bound translation factors.</text>
</comment>
<organism evidence="7 8">
    <name type="scientific">Larkinella terrae</name>
    <dbReference type="NCBI Taxonomy" id="2025311"/>
    <lineage>
        <taxon>Bacteria</taxon>
        <taxon>Pseudomonadati</taxon>
        <taxon>Bacteroidota</taxon>
        <taxon>Cytophagia</taxon>
        <taxon>Cytophagales</taxon>
        <taxon>Spirosomataceae</taxon>
        <taxon>Larkinella</taxon>
    </lineage>
</organism>
<dbReference type="RefSeq" id="WP_154174739.1">
    <property type="nucleotide sequence ID" value="NZ_WJXZ01000004.1"/>
</dbReference>
<name>A0A7K0EHM7_9BACT</name>
<evidence type="ECO:0000256" key="4">
    <source>
        <dbReference type="ARBA" id="ARBA00023274"/>
    </source>
</evidence>
<dbReference type="InterPro" id="IPR043141">
    <property type="entry name" value="Ribosomal_uL10-like_sf"/>
</dbReference>
<comment type="similarity">
    <text evidence="2 6">Belongs to the universal ribosomal protein uL10 family.</text>
</comment>
<evidence type="ECO:0000313" key="7">
    <source>
        <dbReference type="EMBL" id="MRS61349.1"/>
    </source>
</evidence>
<accession>A0A7K0EHM7</accession>
<dbReference type="InterPro" id="IPR002363">
    <property type="entry name" value="Ribosomal_uL10_CS_bac"/>
</dbReference>
<dbReference type="OrthoDB" id="1523686at2"/>
<dbReference type="AlphaFoldDB" id="A0A7K0EHM7"/>
<comment type="subunit">
    <text evidence="6">Part of the ribosomal stalk of the 50S ribosomal subunit. The N-terminus interacts with L11 and the large rRNA to form the base of the stalk. The C-terminus forms an elongated spine to which L12 dimers bind in a sequential fashion forming a multimeric L10(L12)X complex.</text>
</comment>
<gene>
    <name evidence="6" type="primary">rplJ</name>
    <name evidence="7" type="ORF">GJJ30_08630</name>
</gene>
<dbReference type="PROSITE" id="PS01109">
    <property type="entry name" value="RIBOSOMAL_L10"/>
    <property type="match status" value="1"/>
</dbReference>
<dbReference type="GO" id="GO:0015934">
    <property type="term" value="C:large ribosomal subunit"/>
    <property type="evidence" value="ECO:0007669"/>
    <property type="project" value="InterPro"/>
</dbReference>
<dbReference type="GO" id="GO:0070180">
    <property type="term" value="F:large ribosomal subunit rRNA binding"/>
    <property type="evidence" value="ECO:0007669"/>
    <property type="project" value="UniProtKB-UniRule"/>
</dbReference>
<evidence type="ECO:0000256" key="3">
    <source>
        <dbReference type="ARBA" id="ARBA00022980"/>
    </source>
</evidence>
<dbReference type="InterPro" id="IPR022973">
    <property type="entry name" value="Ribosomal_uL10_bac"/>
</dbReference>
<protein>
    <recommendedName>
        <fullName evidence="5 6">Large ribosomal subunit protein uL10</fullName>
    </recommendedName>
</protein>
<evidence type="ECO:0000256" key="1">
    <source>
        <dbReference type="ARBA" id="ARBA00002633"/>
    </source>
</evidence>
<dbReference type="PANTHER" id="PTHR11560">
    <property type="entry name" value="39S RIBOSOMAL PROTEIN L10, MITOCHONDRIAL"/>
    <property type="match status" value="1"/>
</dbReference>
<dbReference type="EMBL" id="WJXZ01000004">
    <property type="protein sequence ID" value="MRS61349.1"/>
    <property type="molecule type" value="Genomic_DNA"/>
</dbReference>
<reference evidence="7 8" key="1">
    <citation type="journal article" date="2018" name="Antonie Van Leeuwenhoek">
        <title>Larkinella terrae sp. nov., isolated from soil on Jeju Island, South Korea.</title>
        <authorList>
            <person name="Ten L.N."/>
            <person name="Jeon J."/>
            <person name="Park S.J."/>
            <person name="Park S."/>
            <person name="Lee S.Y."/>
            <person name="Kim M.K."/>
            <person name="Jung H.Y."/>
        </authorList>
    </citation>
    <scope>NUCLEOTIDE SEQUENCE [LARGE SCALE GENOMIC DNA]</scope>
    <source>
        <strain evidence="7 8">KCTC 52001</strain>
    </source>
</reference>
<dbReference type="HAMAP" id="MF_00362">
    <property type="entry name" value="Ribosomal_uL10"/>
    <property type="match status" value="1"/>
</dbReference>
<evidence type="ECO:0000256" key="6">
    <source>
        <dbReference type="HAMAP-Rule" id="MF_00362"/>
    </source>
</evidence>
<keyword evidence="4 6" id="KW-0687">Ribonucleoprotein</keyword>
<dbReference type="CDD" id="cd05797">
    <property type="entry name" value="Ribosomal_L10"/>
    <property type="match status" value="1"/>
</dbReference>
<proteinExistence type="inferred from homology"/>
<keyword evidence="6" id="KW-0699">rRNA-binding</keyword>